<comment type="similarity">
    <text evidence="1">Belongs to the peroxiredoxin family. AhpC/Prx1 subfamily.</text>
</comment>
<keyword evidence="4" id="KW-0560">Oxidoreductase</keyword>
<keyword evidence="6" id="KW-0676">Redox-active center</keyword>
<evidence type="ECO:0000256" key="5">
    <source>
        <dbReference type="ARBA" id="ARBA00023157"/>
    </source>
</evidence>
<evidence type="ECO:0000256" key="3">
    <source>
        <dbReference type="ARBA" id="ARBA00022862"/>
    </source>
</evidence>
<dbReference type="KEGG" id="palr:HGI30_06935"/>
<dbReference type="Pfam" id="PF00578">
    <property type="entry name" value="AhpC-TSA"/>
    <property type="match status" value="1"/>
</dbReference>
<keyword evidence="3" id="KW-0049">Antioxidant</keyword>
<evidence type="ECO:0000256" key="4">
    <source>
        <dbReference type="ARBA" id="ARBA00023002"/>
    </source>
</evidence>
<dbReference type="InterPro" id="IPR050217">
    <property type="entry name" value="Peroxiredoxin"/>
</dbReference>
<dbReference type="GO" id="GO:0008379">
    <property type="term" value="F:thioredoxin peroxidase activity"/>
    <property type="evidence" value="ECO:0007669"/>
    <property type="project" value="TreeGrafter"/>
</dbReference>
<keyword evidence="5" id="KW-1015">Disulfide bond</keyword>
<dbReference type="SUPFAM" id="SSF52833">
    <property type="entry name" value="Thioredoxin-like"/>
    <property type="match status" value="1"/>
</dbReference>
<dbReference type="GO" id="GO:0005829">
    <property type="term" value="C:cytosol"/>
    <property type="evidence" value="ECO:0007669"/>
    <property type="project" value="TreeGrafter"/>
</dbReference>
<keyword evidence="2" id="KW-0575">Peroxidase</keyword>
<dbReference type="AlphaFoldDB" id="A0A6H2GV76"/>
<sequence length="182" mass="19991">MAERLVGRPAPDFTMETVDGPGKEFGKVSLSDYRGKWLVFFFYPLDFTFVCPSELSALSDAAERFRKLDADLLGISIDSVHSHRAWIHAPKSAGGLGKLNFPLASDITKQVSRDYGVLIEEEGIALRGLFIVDPEGELKYQAVSHNDVGHSVQETLRVIQALQSRGLCPINGKPDETNDAAD</sequence>
<organism evidence="9 10">
    <name type="scientific">Paenibacillus albicereus</name>
    <dbReference type="NCBI Taxonomy" id="2726185"/>
    <lineage>
        <taxon>Bacteria</taxon>
        <taxon>Bacillati</taxon>
        <taxon>Bacillota</taxon>
        <taxon>Bacilli</taxon>
        <taxon>Bacillales</taxon>
        <taxon>Paenibacillaceae</taxon>
        <taxon>Paenibacillus</taxon>
    </lineage>
</organism>
<evidence type="ECO:0000313" key="10">
    <source>
        <dbReference type="Proteomes" id="UP000502136"/>
    </source>
</evidence>
<feature type="domain" description="Thioredoxin" evidence="8">
    <location>
        <begin position="4"/>
        <end position="164"/>
    </location>
</feature>
<evidence type="ECO:0000313" key="9">
    <source>
        <dbReference type="EMBL" id="QJC51307.1"/>
    </source>
</evidence>
<dbReference type="GO" id="GO:0006979">
    <property type="term" value="P:response to oxidative stress"/>
    <property type="evidence" value="ECO:0007669"/>
    <property type="project" value="TreeGrafter"/>
</dbReference>
<protein>
    <submittedName>
        <fullName evidence="9">Peroxiredoxin</fullName>
    </submittedName>
</protein>
<dbReference type="Gene3D" id="3.40.30.10">
    <property type="entry name" value="Glutaredoxin"/>
    <property type="match status" value="1"/>
</dbReference>
<dbReference type="InterPro" id="IPR000866">
    <property type="entry name" value="AhpC/TSA"/>
</dbReference>
<evidence type="ECO:0000256" key="2">
    <source>
        <dbReference type="ARBA" id="ARBA00022559"/>
    </source>
</evidence>
<gene>
    <name evidence="9" type="ORF">HGI30_06935</name>
</gene>
<dbReference type="GO" id="GO:0033554">
    <property type="term" value="P:cellular response to stress"/>
    <property type="evidence" value="ECO:0007669"/>
    <property type="project" value="TreeGrafter"/>
</dbReference>
<dbReference type="PANTHER" id="PTHR10681:SF121">
    <property type="entry name" value="ALKYL HYDROPEROXIDE REDUCTASE C"/>
    <property type="match status" value="1"/>
</dbReference>
<dbReference type="GO" id="GO:0045454">
    <property type="term" value="P:cell redox homeostasis"/>
    <property type="evidence" value="ECO:0007669"/>
    <property type="project" value="TreeGrafter"/>
</dbReference>
<keyword evidence="10" id="KW-1185">Reference proteome</keyword>
<dbReference type="RefSeq" id="WP_168906958.1">
    <property type="nucleotide sequence ID" value="NZ_CP051428.1"/>
</dbReference>
<reference evidence="9 10" key="1">
    <citation type="submission" date="2020-04" db="EMBL/GenBank/DDBJ databases">
        <title>Novel Paenibacillus strain UniB2 isolated from commercial digestive syrup.</title>
        <authorList>
            <person name="Thorat V."/>
            <person name="Kirdat K."/>
            <person name="Tiwarekar B."/>
            <person name="Yadav A."/>
        </authorList>
    </citation>
    <scope>NUCLEOTIDE SEQUENCE [LARGE SCALE GENOMIC DNA]</scope>
    <source>
        <strain evidence="9 10">UniB2</strain>
    </source>
</reference>
<dbReference type="EMBL" id="CP051428">
    <property type="protein sequence ID" value="QJC51307.1"/>
    <property type="molecule type" value="Genomic_DNA"/>
</dbReference>
<dbReference type="PROSITE" id="PS51352">
    <property type="entry name" value="THIOREDOXIN_2"/>
    <property type="match status" value="1"/>
</dbReference>
<dbReference type="InterPro" id="IPR013766">
    <property type="entry name" value="Thioredoxin_domain"/>
</dbReference>
<name>A0A6H2GV76_9BACL</name>
<accession>A0A6H2GV76</accession>
<evidence type="ECO:0000256" key="6">
    <source>
        <dbReference type="ARBA" id="ARBA00023284"/>
    </source>
</evidence>
<evidence type="ECO:0000259" key="8">
    <source>
        <dbReference type="PROSITE" id="PS51352"/>
    </source>
</evidence>
<dbReference type="InterPro" id="IPR024706">
    <property type="entry name" value="Peroxiredoxin_AhpC-typ"/>
</dbReference>
<dbReference type="PIRSF" id="PIRSF000239">
    <property type="entry name" value="AHPC"/>
    <property type="match status" value="1"/>
</dbReference>
<feature type="active site" description="Cysteine sulfenic acid (-SOH) intermediate; for peroxidase activity" evidence="7">
    <location>
        <position position="51"/>
    </location>
</feature>
<dbReference type="PANTHER" id="PTHR10681">
    <property type="entry name" value="THIOREDOXIN PEROXIDASE"/>
    <property type="match status" value="1"/>
</dbReference>
<dbReference type="GO" id="GO:0042744">
    <property type="term" value="P:hydrogen peroxide catabolic process"/>
    <property type="evidence" value="ECO:0007669"/>
    <property type="project" value="TreeGrafter"/>
</dbReference>
<dbReference type="CDD" id="cd03015">
    <property type="entry name" value="PRX_Typ2cys"/>
    <property type="match status" value="1"/>
</dbReference>
<dbReference type="Proteomes" id="UP000502136">
    <property type="component" value="Chromosome"/>
</dbReference>
<evidence type="ECO:0000256" key="7">
    <source>
        <dbReference type="PIRSR" id="PIRSR000239-1"/>
    </source>
</evidence>
<proteinExistence type="inferred from homology"/>
<dbReference type="InterPro" id="IPR036249">
    <property type="entry name" value="Thioredoxin-like_sf"/>
</dbReference>
<evidence type="ECO:0000256" key="1">
    <source>
        <dbReference type="ARBA" id="ARBA00009796"/>
    </source>
</evidence>